<reference evidence="1" key="1">
    <citation type="journal article" date="2023" name="G3 (Bethesda)">
        <title>A reference genome for the long-term kleptoplast-retaining sea slug Elysia crispata morphotype clarki.</title>
        <authorList>
            <person name="Eastman K.E."/>
            <person name="Pendleton A.L."/>
            <person name="Shaikh M.A."/>
            <person name="Suttiyut T."/>
            <person name="Ogas R."/>
            <person name="Tomko P."/>
            <person name="Gavelis G."/>
            <person name="Widhalm J.R."/>
            <person name="Wisecaver J.H."/>
        </authorList>
    </citation>
    <scope>NUCLEOTIDE SEQUENCE</scope>
    <source>
        <strain evidence="1">ECLA1</strain>
    </source>
</reference>
<organism evidence="1 2">
    <name type="scientific">Elysia crispata</name>
    <name type="common">lettuce slug</name>
    <dbReference type="NCBI Taxonomy" id="231223"/>
    <lineage>
        <taxon>Eukaryota</taxon>
        <taxon>Metazoa</taxon>
        <taxon>Spiralia</taxon>
        <taxon>Lophotrochozoa</taxon>
        <taxon>Mollusca</taxon>
        <taxon>Gastropoda</taxon>
        <taxon>Heterobranchia</taxon>
        <taxon>Euthyneura</taxon>
        <taxon>Panpulmonata</taxon>
        <taxon>Sacoglossa</taxon>
        <taxon>Placobranchoidea</taxon>
        <taxon>Plakobranchidae</taxon>
        <taxon>Elysia</taxon>
    </lineage>
</organism>
<name>A0AAE1D4L1_9GAST</name>
<accession>A0AAE1D4L1</accession>
<keyword evidence="2" id="KW-1185">Reference proteome</keyword>
<dbReference type="EMBL" id="JAWDGP010005524">
    <property type="protein sequence ID" value="KAK3756313.1"/>
    <property type="molecule type" value="Genomic_DNA"/>
</dbReference>
<sequence length="83" mass="9062">MSNLPHSSQLLIKDASGAPALESEIAPESKRSSSSLCMYPPLFYFVRKRISVEKGEAKPATATELCSGLQWVFQKCAVEKISS</sequence>
<protein>
    <submittedName>
        <fullName evidence="1">Uncharacterized protein</fullName>
    </submittedName>
</protein>
<comment type="caution">
    <text evidence="1">The sequence shown here is derived from an EMBL/GenBank/DDBJ whole genome shotgun (WGS) entry which is preliminary data.</text>
</comment>
<dbReference type="Proteomes" id="UP001283361">
    <property type="component" value="Unassembled WGS sequence"/>
</dbReference>
<gene>
    <name evidence="1" type="ORF">RRG08_038808</name>
</gene>
<evidence type="ECO:0000313" key="1">
    <source>
        <dbReference type="EMBL" id="KAK3756313.1"/>
    </source>
</evidence>
<dbReference type="AlphaFoldDB" id="A0AAE1D4L1"/>
<proteinExistence type="predicted"/>
<evidence type="ECO:0000313" key="2">
    <source>
        <dbReference type="Proteomes" id="UP001283361"/>
    </source>
</evidence>